<dbReference type="Proteomes" id="UP001152523">
    <property type="component" value="Unassembled WGS sequence"/>
</dbReference>
<sequence>MTRDGKVLPRKVSRSKAIAMGLIPEDEHVKKYPKVGKIAEADVVKFKVDYLSRGIVKALTLSSDDLTGKTTDFTEFVSFKQWGTLYDSKNDFTVYPDLVAEFLANLIIKEDVMSSRVQEKKIMLDTEDVGRILSVPSVGECAYKKNDWPLTTVSKSGALRYFDPNITGSSLHVASLAPVHKLLFYFVHQNLVPRLEGRSSPSQAELAYMYLLATKTPITSLV</sequence>
<evidence type="ECO:0000313" key="1">
    <source>
        <dbReference type="EMBL" id="CAH9113776.1"/>
    </source>
</evidence>
<comment type="caution">
    <text evidence="1">The sequence shown here is derived from an EMBL/GenBank/DDBJ whole genome shotgun (WGS) entry which is preliminary data.</text>
</comment>
<dbReference type="AlphaFoldDB" id="A0AAV0E358"/>
<protein>
    <submittedName>
        <fullName evidence="1">Uncharacterized protein</fullName>
    </submittedName>
</protein>
<keyword evidence="2" id="KW-1185">Reference proteome</keyword>
<proteinExistence type="predicted"/>
<gene>
    <name evidence="1" type="ORF">CEPIT_LOCUS20425</name>
</gene>
<organism evidence="1 2">
    <name type="scientific">Cuscuta epithymum</name>
    <dbReference type="NCBI Taxonomy" id="186058"/>
    <lineage>
        <taxon>Eukaryota</taxon>
        <taxon>Viridiplantae</taxon>
        <taxon>Streptophyta</taxon>
        <taxon>Embryophyta</taxon>
        <taxon>Tracheophyta</taxon>
        <taxon>Spermatophyta</taxon>
        <taxon>Magnoliopsida</taxon>
        <taxon>eudicotyledons</taxon>
        <taxon>Gunneridae</taxon>
        <taxon>Pentapetalae</taxon>
        <taxon>asterids</taxon>
        <taxon>lamiids</taxon>
        <taxon>Solanales</taxon>
        <taxon>Convolvulaceae</taxon>
        <taxon>Cuscuteae</taxon>
        <taxon>Cuscuta</taxon>
        <taxon>Cuscuta subgen. Cuscuta</taxon>
    </lineage>
</organism>
<evidence type="ECO:0000313" key="2">
    <source>
        <dbReference type="Proteomes" id="UP001152523"/>
    </source>
</evidence>
<name>A0AAV0E358_9ASTE</name>
<reference evidence="1" key="1">
    <citation type="submission" date="2022-07" db="EMBL/GenBank/DDBJ databases">
        <authorList>
            <person name="Macas J."/>
            <person name="Novak P."/>
            <person name="Neumann P."/>
        </authorList>
    </citation>
    <scope>NUCLEOTIDE SEQUENCE</scope>
</reference>
<dbReference type="EMBL" id="CAMAPF010000212">
    <property type="protein sequence ID" value="CAH9113776.1"/>
    <property type="molecule type" value="Genomic_DNA"/>
</dbReference>
<accession>A0AAV0E358</accession>